<proteinExistence type="evidence at transcript level"/>
<reference evidence="1" key="1">
    <citation type="submission" date="2012-05" db="EMBL/GenBank/DDBJ databases">
        <authorList>
            <person name="Krishnakumar V."/>
            <person name="Cheung F."/>
            <person name="Xiao Y."/>
            <person name="Chan A."/>
            <person name="Moskal W.A."/>
            <person name="Town C.D."/>
        </authorList>
    </citation>
    <scope>NUCLEOTIDE SEQUENCE</scope>
</reference>
<dbReference type="EMBL" id="BT139287">
    <property type="protein sequence ID" value="AFK39082.1"/>
    <property type="molecule type" value="mRNA"/>
</dbReference>
<sequence>MGRLLLGELLH</sequence>
<protein>
    <submittedName>
        <fullName evidence="1">Uncharacterized protein</fullName>
    </submittedName>
</protein>
<organism evidence="1">
    <name type="scientific">Medicago truncatula</name>
    <name type="common">Barrel medic</name>
    <name type="synonym">Medicago tribuloides</name>
    <dbReference type="NCBI Taxonomy" id="3880"/>
    <lineage>
        <taxon>Eukaryota</taxon>
        <taxon>Viridiplantae</taxon>
        <taxon>Streptophyta</taxon>
        <taxon>Embryophyta</taxon>
        <taxon>Tracheophyta</taxon>
        <taxon>Spermatophyta</taxon>
        <taxon>Magnoliopsida</taxon>
        <taxon>eudicotyledons</taxon>
        <taxon>Gunneridae</taxon>
        <taxon>Pentapetalae</taxon>
        <taxon>rosids</taxon>
        <taxon>fabids</taxon>
        <taxon>Fabales</taxon>
        <taxon>Fabaceae</taxon>
        <taxon>Papilionoideae</taxon>
        <taxon>50 kb inversion clade</taxon>
        <taxon>NPAAA clade</taxon>
        <taxon>Hologalegina</taxon>
        <taxon>IRL clade</taxon>
        <taxon>Trifolieae</taxon>
        <taxon>Medicago</taxon>
    </lineage>
</organism>
<name>I3SFP0_MEDTR</name>
<accession>I3SFP0</accession>
<evidence type="ECO:0000313" key="1">
    <source>
        <dbReference type="EMBL" id="AFK39082.1"/>
    </source>
</evidence>